<dbReference type="RefSeq" id="WP_279512934.1">
    <property type="nucleotide sequence ID" value="NZ_SNZJ01000010.1"/>
</dbReference>
<reference evidence="1 2" key="1">
    <citation type="submission" date="2019-03" db="EMBL/GenBank/DDBJ databases">
        <title>Genomic Encyclopedia of Type Strains, Phase III (KMG-III): the genomes of soil and plant-associated and newly described type strains.</title>
        <authorList>
            <person name="Whitman W."/>
        </authorList>
    </citation>
    <scope>NUCLEOTIDE SEQUENCE [LARGE SCALE GENOMIC DNA]</scope>
    <source>
        <strain evidence="1 2">CECT 5797</strain>
    </source>
</reference>
<proteinExistence type="predicted"/>
<dbReference type="EMBL" id="SNZJ01000010">
    <property type="protein sequence ID" value="TDR53040.1"/>
    <property type="molecule type" value="Genomic_DNA"/>
</dbReference>
<sequence>MTTSRVGVGITKAVFHTTLLTAMTKHSSAASMAVFRLVNWWP</sequence>
<dbReference type="AlphaFoldDB" id="A0A4R6ZKX7"/>
<organism evidence="1 2">
    <name type="scientific">Halomonas ventosae</name>
    <dbReference type="NCBI Taxonomy" id="229007"/>
    <lineage>
        <taxon>Bacteria</taxon>
        <taxon>Pseudomonadati</taxon>
        <taxon>Pseudomonadota</taxon>
        <taxon>Gammaproteobacteria</taxon>
        <taxon>Oceanospirillales</taxon>
        <taxon>Halomonadaceae</taxon>
        <taxon>Halomonas</taxon>
    </lineage>
</organism>
<dbReference type="Proteomes" id="UP000295212">
    <property type="component" value="Unassembled WGS sequence"/>
</dbReference>
<evidence type="ECO:0000313" key="1">
    <source>
        <dbReference type="EMBL" id="TDR53040.1"/>
    </source>
</evidence>
<gene>
    <name evidence="1" type="ORF">DFP85_110106</name>
</gene>
<name>A0A4R6ZKX7_9GAMM</name>
<accession>A0A4R6ZKX7</accession>
<evidence type="ECO:0000313" key="2">
    <source>
        <dbReference type="Proteomes" id="UP000295212"/>
    </source>
</evidence>
<comment type="caution">
    <text evidence="1">The sequence shown here is derived from an EMBL/GenBank/DDBJ whole genome shotgun (WGS) entry which is preliminary data.</text>
</comment>
<protein>
    <submittedName>
        <fullName evidence="1">Uncharacterized protein</fullName>
    </submittedName>
</protein>